<dbReference type="EMBL" id="JBEDUW010000007">
    <property type="protein sequence ID" value="KAK9912877.1"/>
    <property type="molecule type" value="Genomic_DNA"/>
</dbReference>
<proteinExistence type="predicted"/>
<organism evidence="2 3">
    <name type="scientific">Rubus argutus</name>
    <name type="common">Southern blackberry</name>
    <dbReference type="NCBI Taxonomy" id="59490"/>
    <lineage>
        <taxon>Eukaryota</taxon>
        <taxon>Viridiplantae</taxon>
        <taxon>Streptophyta</taxon>
        <taxon>Embryophyta</taxon>
        <taxon>Tracheophyta</taxon>
        <taxon>Spermatophyta</taxon>
        <taxon>Magnoliopsida</taxon>
        <taxon>eudicotyledons</taxon>
        <taxon>Gunneridae</taxon>
        <taxon>Pentapetalae</taxon>
        <taxon>rosids</taxon>
        <taxon>fabids</taxon>
        <taxon>Rosales</taxon>
        <taxon>Rosaceae</taxon>
        <taxon>Rosoideae</taxon>
        <taxon>Rosoideae incertae sedis</taxon>
        <taxon>Rubus</taxon>
    </lineage>
</organism>
<dbReference type="GO" id="GO:0003723">
    <property type="term" value="F:RNA binding"/>
    <property type="evidence" value="ECO:0007669"/>
    <property type="project" value="TreeGrafter"/>
</dbReference>
<dbReference type="GO" id="GO:0017056">
    <property type="term" value="F:structural constituent of nuclear pore"/>
    <property type="evidence" value="ECO:0007669"/>
    <property type="project" value="TreeGrafter"/>
</dbReference>
<gene>
    <name evidence="2" type="ORF">M0R45_036711</name>
</gene>
<dbReference type="GO" id="GO:0008139">
    <property type="term" value="F:nuclear localization sequence binding"/>
    <property type="evidence" value="ECO:0007669"/>
    <property type="project" value="TreeGrafter"/>
</dbReference>
<feature type="region of interest" description="Disordered" evidence="1">
    <location>
        <begin position="286"/>
        <end position="310"/>
    </location>
</feature>
<dbReference type="PANTHER" id="PTHR23198:SF6">
    <property type="entry name" value="NUCLEAR PORE COMPLEX PROTEIN NUP98-NUP96"/>
    <property type="match status" value="1"/>
</dbReference>
<keyword evidence="3" id="KW-1185">Reference proteome</keyword>
<evidence type="ECO:0000256" key="1">
    <source>
        <dbReference type="SAM" id="MobiDB-lite"/>
    </source>
</evidence>
<protein>
    <submittedName>
        <fullName evidence="2">Uncharacterized protein</fullName>
    </submittedName>
</protein>
<dbReference type="GO" id="GO:0006405">
    <property type="term" value="P:RNA export from nucleus"/>
    <property type="evidence" value="ECO:0007669"/>
    <property type="project" value="TreeGrafter"/>
</dbReference>
<dbReference type="Proteomes" id="UP001457282">
    <property type="component" value="Unassembled WGS sequence"/>
</dbReference>
<name>A0AAW1W1D1_RUBAR</name>
<feature type="compositionally biased region" description="Low complexity" evidence="1">
    <location>
        <begin position="286"/>
        <end position="304"/>
    </location>
</feature>
<sequence>MFGTSTPFGGSQSAFGPTSTPPFGATSLPFDQSAFGTTSTPPFDATSSQAFGGTSTPALSTIRCPAFGSTGATIGASSTQVFISSSFPFSTPTISAPGFSSSITPSFGFPSPPAFDQSNSTFGTIPFGALSPSVQSFPFGVQATTPTFWNTGFGHSAFGGQRGGSRVTTYTGTLAPDSFSNENNTIVVKLMSISAMPFYIDKSHEKLRYEDYHFGDKGDVPLKKSLHLSLLMALPSSMYYIFTFRWTESCWWEWLWHLYHTVKPLESFISSCSKNLTTTETGFGTSSSAFNSSSSSRFWPSTTTNRFTPPQSSPSVFELFGQTSPPSILSTPAISSFIIPAPSSNSMFNFNPTASISQTGGAFG</sequence>
<dbReference type="Gene3D" id="1.10.10.2360">
    <property type="match status" value="1"/>
</dbReference>
<feature type="compositionally biased region" description="Polar residues" evidence="1">
    <location>
        <begin position="1"/>
        <end position="18"/>
    </location>
</feature>
<dbReference type="InterPro" id="IPR037665">
    <property type="entry name" value="Nucleoporin_S59-like"/>
</dbReference>
<dbReference type="AlphaFoldDB" id="A0AAW1W1D1"/>
<dbReference type="GO" id="GO:0000973">
    <property type="term" value="P:post-transcriptional tethering of RNA polymerase II gene DNA at nuclear periphery"/>
    <property type="evidence" value="ECO:0007669"/>
    <property type="project" value="TreeGrafter"/>
</dbReference>
<feature type="region of interest" description="Disordered" evidence="1">
    <location>
        <begin position="1"/>
        <end position="31"/>
    </location>
</feature>
<dbReference type="GO" id="GO:0006606">
    <property type="term" value="P:protein import into nucleus"/>
    <property type="evidence" value="ECO:0007669"/>
    <property type="project" value="TreeGrafter"/>
</dbReference>
<dbReference type="GO" id="GO:0034398">
    <property type="term" value="P:telomere tethering at nuclear periphery"/>
    <property type="evidence" value="ECO:0007669"/>
    <property type="project" value="TreeGrafter"/>
</dbReference>
<dbReference type="GO" id="GO:0044614">
    <property type="term" value="C:nuclear pore cytoplasmic filaments"/>
    <property type="evidence" value="ECO:0007669"/>
    <property type="project" value="TreeGrafter"/>
</dbReference>
<evidence type="ECO:0000313" key="3">
    <source>
        <dbReference type="Proteomes" id="UP001457282"/>
    </source>
</evidence>
<dbReference type="PANTHER" id="PTHR23198">
    <property type="entry name" value="NUCLEOPORIN"/>
    <property type="match status" value="1"/>
</dbReference>
<accession>A0AAW1W1D1</accession>
<evidence type="ECO:0000313" key="2">
    <source>
        <dbReference type="EMBL" id="KAK9912877.1"/>
    </source>
</evidence>
<reference evidence="2 3" key="1">
    <citation type="journal article" date="2023" name="G3 (Bethesda)">
        <title>A chromosome-length genome assembly and annotation of blackberry (Rubus argutus, cv. 'Hillquist').</title>
        <authorList>
            <person name="Bruna T."/>
            <person name="Aryal R."/>
            <person name="Dudchenko O."/>
            <person name="Sargent D.J."/>
            <person name="Mead D."/>
            <person name="Buti M."/>
            <person name="Cavallini A."/>
            <person name="Hytonen T."/>
            <person name="Andres J."/>
            <person name="Pham M."/>
            <person name="Weisz D."/>
            <person name="Mascagni F."/>
            <person name="Usai G."/>
            <person name="Natali L."/>
            <person name="Bassil N."/>
            <person name="Fernandez G.E."/>
            <person name="Lomsadze A."/>
            <person name="Armour M."/>
            <person name="Olukolu B."/>
            <person name="Poorten T."/>
            <person name="Britton C."/>
            <person name="Davik J."/>
            <person name="Ashrafi H."/>
            <person name="Aiden E.L."/>
            <person name="Borodovsky M."/>
            <person name="Worthington M."/>
        </authorList>
    </citation>
    <scope>NUCLEOTIDE SEQUENCE [LARGE SCALE GENOMIC DNA]</scope>
    <source>
        <strain evidence="2">PI 553951</strain>
    </source>
</reference>
<comment type="caution">
    <text evidence="2">The sequence shown here is derived from an EMBL/GenBank/DDBJ whole genome shotgun (WGS) entry which is preliminary data.</text>
</comment>